<dbReference type="OrthoDB" id="9803995at2"/>
<dbReference type="AlphaFoldDB" id="A0A1H2RGT3"/>
<comment type="cofactor">
    <cofactor evidence="1">
        <name>Zn(2+)</name>
        <dbReference type="ChEBI" id="CHEBI:29105"/>
    </cofactor>
</comment>
<dbReference type="EMBL" id="FNNG01000001">
    <property type="protein sequence ID" value="SDW18370.1"/>
    <property type="molecule type" value="Genomic_DNA"/>
</dbReference>
<proteinExistence type="predicted"/>
<dbReference type="Proteomes" id="UP000198828">
    <property type="component" value="Unassembled WGS sequence"/>
</dbReference>
<accession>A0A1H2RGT3</accession>
<dbReference type="GO" id="GO:0005975">
    <property type="term" value="P:carbohydrate metabolic process"/>
    <property type="evidence" value="ECO:0007669"/>
    <property type="project" value="InterPro"/>
</dbReference>
<evidence type="ECO:0000256" key="1">
    <source>
        <dbReference type="ARBA" id="ARBA00001947"/>
    </source>
</evidence>
<evidence type="ECO:0000313" key="3">
    <source>
        <dbReference type="Proteomes" id="UP000198828"/>
    </source>
</evidence>
<name>A0A1H2RGT3_9FIRM</name>
<dbReference type="InterPro" id="IPR013785">
    <property type="entry name" value="Aldolase_TIM"/>
</dbReference>
<dbReference type="GO" id="GO:0016832">
    <property type="term" value="F:aldehyde-lyase activity"/>
    <property type="evidence" value="ECO:0007669"/>
    <property type="project" value="InterPro"/>
</dbReference>
<dbReference type="GO" id="GO:0008270">
    <property type="term" value="F:zinc ion binding"/>
    <property type="evidence" value="ECO:0007669"/>
    <property type="project" value="InterPro"/>
</dbReference>
<dbReference type="RefSeq" id="WP_159428579.1">
    <property type="nucleotide sequence ID" value="NZ_FNNG01000001.1"/>
</dbReference>
<keyword evidence="3" id="KW-1185">Reference proteome</keyword>
<sequence length="93" mass="10306">MDIDRFEKIAKKVSIPSVLHGGSGTSKNSLKKCIKLGIIKINIWTDLMVAATEGIKESLKTADNFGDINLVAEAAIKECLIKYYKMFNCLSRI</sequence>
<dbReference type="InterPro" id="IPR000771">
    <property type="entry name" value="FBA_II"/>
</dbReference>
<dbReference type="Gene3D" id="3.20.20.70">
    <property type="entry name" value="Aldolase class I"/>
    <property type="match status" value="1"/>
</dbReference>
<dbReference type="Pfam" id="PF01116">
    <property type="entry name" value="F_bP_aldolase"/>
    <property type="match status" value="1"/>
</dbReference>
<gene>
    <name evidence="2" type="ORF">SAMN05660923_00369</name>
</gene>
<evidence type="ECO:0000313" key="2">
    <source>
        <dbReference type="EMBL" id="SDW18370.1"/>
    </source>
</evidence>
<dbReference type="SUPFAM" id="SSF51569">
    <property type="entry name" value="Aldolase"/>
    <property type="match status" value="1"/>
</dbReference>
<protein>
    <submittedName>
        <fullName evidence="2">Fructose-bisphosphate aldolase class-II</fullName>
    </submittedName>
</protein>
<reference evidence="2 3" key="1">
    <citation type="submission" date="2016-10" db="EMBL/GenBank/DDBJ databases">
        <authorList>
            <person name="de Groot N.N."/>
        </authorList>
    </citation>
    <scope>NUCLEOTIDE SEQUENCE [LARGE SCALE GENOMIC DNA]</scope>
    <source>
        <strain evidence="2 3">DSM 23310</strain>
    </source>
</reference>
<organism evidence="2 3">
    <name type="scientific">Tepidimicrobium xylanilyticum</name>
    <dbReference type="NCBI Taxonomy" id="1123352"/>
    <lineage>
        <taxon>Bacteria</taxon>
        <taxon>Bacillati</taxon>
        <taxon>Bacillota</taxon>
        <taxon>Tissierellia</taxon>
        <taxon>Tissierellales</taxon>
        <taxon>Tepidimicrobiaceae</taxon>
        <taxon>Tepidimicrobium</taxon>
    </lineage>
</organism>